<protein>
    <submittedName>
        <fullName evidence="1">Uncharacterized protein</fullName>
    </submittedName>
</protein>
<dbReference type="AlphaFoldDB" id="A0A8H6JK59"/>
<gene>
    <name evidence="1" type="ORF">CSOJ01_04046</name>
</gene>
<keyword evidence="2" id="KW-1185">Reference proteome</keyword>
<organism evidence="1 2">
    <name type="scientific">Colletotrichum sojae</name>
    <dbReference type="NCBI Taxonomy" id="2175907"/>
    <lineage>
        <taxon>Eukaryota</taxon>
        <taxon>Fungi</taxon>
        <taxon>Dikarya</taxon>
        <taxon>Ascomycota</taxon>
        <taxon>Pezizomycotina</taxon>
        <taxon>Sordariomycetes</taxon>
        <taxon>Hypocreomycetidae</taxon>
        <taxon>Glomerellales</taxon>
        <taxon>Glomerellaceae</taxon>
        <taxon>Colletotrichum</taxon>
        <taxon>Colletotrichum orchidearum species complex</taxon>
    </lineage>
</organism>
<dbReference type="EMBL" id="WIGN01000043">
    <property type="protein sequence ID" value="KAF6814495.1"/>
    <property type="molecule type" value="Genomic_DNA"/>
</dbReference>
<comment type="caution">
    <text evidence="1">The sequence shown here is derived from an EMBL/GenBank/DDBJ whole genome shotgun (WGS) entry which is preliminary data.</text>
</comment>
<reference evidence="1 2" key="1">
    <citation type="journal article" date="2020" name="Phytopathology">
        <title>Genome Sequence Resources of Colletotrichum truncatum, C. plurivorum, C. musicola, and C. sojae: Four Species Pathogenic to Soybean (Glycine max).</title>
        <authorList>
            <person name="Rogerio F."/>
            <person name="Boufleur T.R."/>
            <person name="Ciampi-Guillardi M."/>
            <person name="Sukno S.A."/>
            <person name="Thon M.R."/>
            <person name="Massola Junior N.S."/>
            <person name="Baroncelli R."/>
        </authorList>
    </citation>
    <scope>NUCLEOTIDE SEQUENCE [LARGE SCALE GENOMIC DNA]</scope>
    <source>
        <strain evidence="1 2">LFN0009</strain>
    </source>
</reference>
<evidence type="ECO:0000313" key="1">
    <source>
        <dbReference type="EMBL" id="KAF6814495.1"/>
    </source>
</evidence>
<dbReference type="Proteomes" id="UP000652219">
    <property type="component" value="Unassembled WGS sequence"/>
</dbReference>
<evidence type="ECO:0000313" key="2">
    <source>
        <dbReference type="Proteomes" id="UP000652219"/>
    </source>
</evidence>
<proteinExistence type="predicted"/>
<name>A0A8H6JK59_9PEZI</name>
<sequence length="68" mass="7273">MFAPTSIGSHAAESGIRLLPSWLLANPVIATAMDPGQDEQQQPPGTVEATTFLLPMIASRRQLSTKLL</sequence>
<accession>A0A8H6JK59</accession>